<proteinExistence type="predicted"/>
<dbReference type="RefSeq" id="WP_166291970.1">
    <property type="nucleotide sequence ID" value="NZ_CAWPIE010000203.1"/>
</dbReference>
<evidence type="ECO:0000259" key="1">
    <source>
        <dbReference type="Pfam" id="PF00668"/>
    </source>
</evidence>
<feature type="non-terminal residue" evidence="2">
    <location>
        <position position="89"/>
    </location>
</feature>
<accession>A0A7X5QR44</accession>
<reference evidence="2 3" key="1">
    <citation type="submission" date="2018-02" db="EMBL/GenBank/DDBJ databases">
        <authorList>
            <person name="Machado R.A."/>
        </authorList>
    </citation>
    <scope>NUCLEOTIDE SEQUENCE [LARGE SCALE GENOMIC DNA]</scope>
    <source>
        <strain evidence="2 3">DSM 23271</strain>
    </source>
</reference>
<gene>
    <name evidence="2" type="ORF">C5470_22640</name>
</gene>
<feature type="domain" description="Condensation" evidence="1">
    <location>
        <begin position="10"/>
        <end position="85"/>
    </location>
</feature>
<keyword evidence="3" id="KW-1185">Reference proteome</keyword>
<feature type="non-terminal residue" evidence="2">
    <location>
        <position position="1"/>
    </location>
</feature>
<name>A0A7X5QR44_9GAMM</name>
<dbReference type="Gene3D" id="3.30.559.10">
    <property type="entry name" value="Chloramphenicol acetyltransferase-like domain"/>
    <property type="match status" value="1"/>
</dbReference>
<sequence>DRVVLDRYLAAVQQVVNRHDILRTAFIWQGLSEPAQVVWRQAPLSVTELTLDPADGPVSEQLSRRFDPRHYRLNLSEAPLLQFVVARDT</sequence>
<comment type="caution">
    <text evidence="2">The sequence shown here is derived from an EMBL/GenBank/DDBJ whole genome shotgun (WGS) entry which is preliminary data.</text>
</comment>
<dbReference type="InterPro" id="IPR001242">
    <property type="entry name" value="Condensation_dom"/>
</dbReference>
<dbReference type="Pfam" id="PF00668">
    <property type="entry name" value="Condensation"/>
    <property type="match status" value="1"/>
</dbReference>
<protein>
    <recommendedName>
        <fullName evidence="1">Condensation domain-containing protein</fullName>
    </recommendedName>
</protein>
<organism evidence="2 3">
    <name type="scientific">Photorhabdus stackebrandtii</name>
    <dbReference type="NCBI Taxonomy" id="1123042"/>
    <lineage>
        <taxon>Bacteria</taxon>
        <taxon>Pseudomonadati</taxon>
        <taxon>Pseudomonadota</taxon>
        <taxon>Gammaproteobacteria</taxon>
        <taxon>Enterobacterales</taxon>
        <taxon>Morganellaceae</taxon>
        <taxon>Photorhabdus</taxon>
    </lineage>
</organism>
<dbReference type="GO" id="GO:0003824">
    <property type="term" value="F:catalytic activity"/>
    <property type="evidence" value="ECO:0007669"/>
    <property type="project" value="InterPro"/>
</dbReference>
<evidence type="ECO:0000313" key="2">
    <source>
        <dbReference type="EMBL" id="NHB98935.1"/>
    </source>
</evidence>
<dbReference type="EMBL" id="PUJV01000203">
    <property type="protein sequence ID" value="NHB98935.1"/>
    <property type="molecule type" value="Genomic_DNA"/>
</dbReference>
<dbReference type="InterPro" id="IPR023213">
    <property type="entry name" value="CAT-like_dom_sf"/>
</dbReference>
<dbReference type="SUPFAM" id="SSF52777">
    <property type="entry name" value="CoA-dependent acyltransferases"/>
    <property type="match status" value="1"/>
</dbReference>
<dbReference type="AlphaFoldDB" id="A0A7X5QR44"/>
<dbReference type="Proteomes" id="UP000547931">
    <property type="component" value="Unassembled WGS sequence"/>
</dbReference>
<evidence type="ECO:0000313" key="3">
    <source>
        <dbReference type="Proteomes" id="UP000547931"/>
    </source>
</evidence>